<dbReference type="EMBL" id="MQUQ01000018">
    <property type="protein sequence ID" value="OLZ46232.1"/>
    <property type="molecule type" value="Genomic_DNA"/>
</dbReference>
<reference evidence="1 2" key="1">
    <citation type="submission" date="2016-01" db="EMBL/GenBank/DDBJ databases">
        <title>Amycolatopsis coloradensis genome sequencing and assembly.</title>
        <authorList>
            <person name="Mayilraj S."/>
        </authorList>
    </citation>
    <scope>NUCLEOTIDE SEQUENCE [LARGE SCALE GENOMIC DNA]</scope>
    <source>
        <strain evidence="1 2">DSM 44225</strain>
    </source>
</reference>
<gene>
    <name evidence="1" type="ORF">BS329_31080</name>
</gene>
<keyword evidence="2" id="KW-1185">Reference proteome</keyword>
<accession>A0A1R0KJI3</accession>
<dbReference type="STRING" id="76021.BS329_31080"/>
<comment type="caution">
    <text evidence="1">The sequence shown here is derived from an EMBL/GenBank/DDBJ whole genome shotgun (WGS) entry which is preliminary data.</text>
</comment>
<dbReference type="SUPFAM" id="SSF102405">
    <property type="entry name" value="MCP/YpsA-like"/>
    <property type="match status" value="1"/>
</dbReference>
<evidence type="ECO:0000313" key="1">
    <source>
        <dbReference type="EMBL" id="OLZ46232.1"/>
    </source>
</evidence>
<dbReference type="Proteomes" id="UP000187486">
    <property type="component" value="Unassembled WGS sequence"/>
</dbReference>
<dbReference type="Gene3D" id="3.40.50.450">
    <property type="match status" value="1"/>
</dbReference>
<protein>
    <submittedName>
        <fullName evidence="1">Uncharacterized protein</fullName>
    </submittedName>
</protein>
<name>A0A1R0KJI3_9PSEU</name>
<proteinExistence type="predicted"/>
<sequence>MSIVGVTGHRQLTAGITTHLRAKIVAVLGEQPRPLVGVTSLADGADQLFAASVLEQGGAVHVVLPAAGYEATVRDSESYGRLLAAAAEVTVLDFAEPGPDAYSAAGRYIADHCDLLVAIWDGEAPRGPGGTHAAVTYALRIGRPVRVCWPAEAVRP</sequence>
<organism evidence="1 2">
    <name type="scientific">Amycolatopsis coloradensis</name>
    <dbReference type="NCBI Taxonomy" id="76021"/>
    <lineage>
        <taxon>Bacteria</taxon>
        <taxon>Bacillati</taxon>
        <taxon>Actinomycetota</taxon>
        <taxon>Actinomycetes</taxon>
        <taxon>Pseudonocardiales</taxon>
        <taxon>Pseudonocardiaceae</taxon>
        <taxon>Amycolatopsis</taxon>
    </lineage>
</organism>
<evidence type="ECO:0000313" key="2">
    <source>
        <dbReference type="Proteomes" id="UP000187486"/>
    </source>
</evidence>
<dbReference type="AlphaFoldDB" id="A0A1R0KJI3"/>